<evidence type="ECO:0000256" key="7">
    <source>
        <dbReference type="SAM" id="MobiDB-lite"/>
    </source>
</evidence>
<evidence type="ECO:0000313" key="10">
    <source>
        <dbReference type="EMBL" id="EDO18176.1"/>
    </source>
</evidence>
<keyword evidence="4 8" id="KW-0812">Transmembrane</keyword>
<organism evidence="11">
    <name type="scientific">Vanderwaltozyma polyspora (strain ATCC 22028 / DSM 70294 / BCRC 21397 / CBS 2163 / NBRC 10782 / NRRL Y-8283 / UCD 57-17)</name>
    <name type="common">Kluyveromyces polysporus</name>
    <dbReference type="NCBI Taxonomy" id="436907"/>
    <lineage>
        <taxon>Eukaryota</taxon>
        <taxon>Fungi</taxon>
        <taxon>Dikarya</taxon>
        <taxon>Ascomycota</taxon>
        <taxon>Saccharomycotina</taxon>
        <taxon>Saccharomycetes</taxon>
        <taxon>Saccharomycetales</taxon>
        <taxon>Saccharomycetaceae</taxon>
        <taxon>Vanderwaltozyma</taxon>
    </lineage>
</organism>
<dbReference type="PANTHER" id="PTHR48020">
    <property type="entry name" value="PROTON MYO-INOSITOL COTRANSPORTER"/>
    <property type="match status" value="1"/>
</dbReference>
<dbReference type="GO" id="GO:1904679">
    <property type="term" value="P:myo-inositol import across plasma membrane"/>
    <property type="evidence" value="ECO:0007669"/>
    <property type="project" value="TreeGrafter"/>
</dbReference>
<feature type="transmembrane region" description="Helical" evidence="8">
    <location>
        <begin position="210"/>
        <end position="229"/>
    </location>
</feature>
<dbReference type="InterPro" id="IPR005828">
    <property type="entry name" value="MFS_sugar_transport-like"/>
</dbReference>
<dbReference type="PROSITE" id="PS00216">
    <property type="entry name" value="SUGAR_TRANSPORT_1"/>
    <property type="match status" value="2"/>
</dbReference>
<dbReference type="RefSeq" id="XP_001646034.1">
    <property type="nucleotide sequence ID" value="XM_001645984.1"/>
</dbReference>
<evidence type="ECO:0000256" key="5">
    <source>
        <dbReference type="ARBA" id="ARBA00022989"/>
    </source>
</evidence>
<feature type="compositionally biased region" description="Polar residues" evidence="7">
    <location>
        <begin position="296"/>
        <end position="309"/>
    </location>
</feature>
<evidence type="ECO:0000256" key="2">
    <source>
        <dbReference type="ARBA" id="ARBA00010992"/>
    </source>
</evidence>
<comment type="similarity">
    <text evidence="2">Belongs to the major facilitator superfamily. Sugar transporter (TC 2.A.1.1) family.</text>
</comment>
<evidence type="ECO:0000256" key="6">
    <source>
        <dbReference type="ARBA" id="ARBA00023136"/>
    </source>
</evidence>
<dbReference type="PhylomeDB" id="A7THL0"/>
<feature type="transmembrane region" description="Helical" evidence="8">
    <location>
        <begin position="396"/>
        <end position="417"/>
    </location>
</feature>
<gene>
    <name evidence="10" type="ORF">Kpol_543p5</name>
</gene>
<evidence type="ECO:0000256" key="8">
    <source>
        <dbReference type="SAM" id="Phobius"/>
    </source>
</evidence>
<feature type="transmembrane region" description="Helical" evidence="8">
    <location>
        <begin position="518"/>
        <end position="536"/>
    </location>
</feature>
<feature type="transmembrane region" description="Helical" evidence="8">
    <location>
        <begin position="51"/>
        <end position="76"/>
    </location>
</feature>
<dbReference type="AlphaFoldDB" id="A7THL0"/>
<sequence length="566" mass="62634">MISLNQVRRDQSFIRGESIDSFSDLHSSFSRVTSSSLNDIDNIPFKITFKIVVLFSAATVGGLLFGYDTGVISGVLLSLEPSDIAVPVLTNFDKELITSITSIGSFIGSILGFPLADKYGRKTTLAVCSVGFIISAVWLALSMSLTILILGRFLVGIAVGIAAQCVPIYLSEISPTRIRGTILALNSIAITSGQLIAYIVSYLISDFSQSWRFLFGFSAIPAILFILLLDFIPESPRWLIGEGKITEAHKSLLTIYSTSSNYLILIKLRKIIIDIINYQEEIQSVQEYTPLLQSNRSDATDNAENSGNNDLLEDDTSNLVDSSPEDLYDTSLSTIKDRLTMNKQNQINGKINLTPGSKRALIVGCILMFFQQVSGFNVFMYYAGIIFAKLGVKNPLLPIISIALTNFIFTIVAMQLVDRIGRRTMLLFTIPIMTLGLIFCSANFESDNTRLILLSTVAFVAAYSSAMGTIPWNSVEFLPLNVRSYGAACISCTNWLTNSLVSMSSLSLMNKIGNKNTFLIFSSFTVLNWVFVFYCYPEVKGLTLEEIYEIFQNGIDVNYVHRKYNL</sequence>
<dbReference type="InterPro" id="IPR050814">
    <property type="entry name" value="Myo-inositol_Transporter"/>
</dbReference>
<dbReference type="OMA" id="GFNAFMY"/>
<keyword evidence="5 8" id="KW-1133">Transmembrane helix</keyword>
<evidence type="ECO:0000256" key="3">
    <source>
        <dbReference type="ARBA" id="ARBA00022448"/>
    </source>
</evidence>
<dbReference type="SUPFAM" id="SSF103473">
    <property type="entry name" value="MFS general substrate transporter"/>
    <property type="match status" value="1"/>
</dbReference>
<evidence type="ECO:0000256" key="4">
    <source>
        <dbReference type="ARBA" id="ARBA00022692"/>
    </source>
</evidence>
<keyword evidence="6 8" id="KW-0472">Membrane</keyword>
<keyword evidence="11" id="KW-1185">Reference proteome</keyword>
<dbReference type="EMBL" id="DS480392">
    <property type="protein sequence ID" value="EDO18176.1"/>
    <property type="molecule type" value="Genomic_DNA"/>
</dbReference>
<dbReference type="GO" id="GO:0016020">
    <property type="term" value="C:membrane"/>
    <property type="evidence" value="ECO:0007669"/>
    <property type="project" value="UniProtKB-SubCell"/>
</dbReference>
<evidence type="ECO:0000313" key="11">
    <source>
        <dbReference type="Proteomes" id="UP000000267"/>
    </source>
</evidence>
<dbReference type="PANTHER" id="PTHR48020:SF12">
    <property type="entry name" value="PROTON MYO-INOSITOL COTRANSPORTER"/>
    <property type="match status" value="1"/>
</dbReference>
<dbReference type="InParanoid" id="A7THL0"/>
<dbReference type="PROSITE" id="PS00217">
    <property type="entry name" value="SUGAR_TRANSPORT_2"/>
    <property type="match status" value="1"/>
</dbReference>
<feature type="transmembrane region" description="Helical" evidence="8">
    <location>
        <begin position="123"/>
        <end position="141"/>
    </location>
</feature>
<dbReference type="Proteomes" id="UP000000267">
    <property type="component" value="Unassembled WGS sequence"/>
</dbReference>
<feature type="transmembrane region" description="Helical" evidence="8">
    <location>
        <begin position="450"/>
        <end position="472"/>
    </location>
</feature>
<dbReference type="FunCoup" id="A7THL0">
    <property type="interactions" value="1213"/>
</dbReference>
<accession>A7THL0</accession>
<comment type="subcellular location">
    <subcellularLocation>
        <location evidence="1">Membrane</location>
        <topology evidence="1">Multi-pass membrane protein</topology>
    </subcellularLocation>
</comment>
<dbReference type="PROSITE" id="PS50850">
    <property type="entry name" value="MFS"/>
    <property type="match status" value="1"/>
</dbReference>
<feature type="transmembrane region" description="Helical" evidence="8">
    <location>
        <begin position="424"/>
        <end position="444"/>
    </location>
</feature>
<feature type="transmembrane region" description="Helical" evidence="8">
    <location>
        <begin position="182"/>
        <end position="204"/>
    </location>
</feature>
<evidence type="ECO:0000256" key="1">
    <source>
        <dbReference type="ARBA" id="ARBA00004141"/>
    </source>
</evidence>
<dbReference type="GeneID" id="5546450"/>
<dbReference type="InterPro" id="IPR005829">
    <property type="entry name" value="Sugar_transporter_CS"/>
</dbReference>
<evidence type="ECO:0000259" key="9">
    <source>
        <dbReference type="PROSITE" id="PS50850"/>
    </source>
</evidence>
<dbReference type="InterPro" id="IPR003663">
    <property type="entry name" value="Sugar/inositol_transpt"/>
</dbReference>
<proteinExistence type="inferred from homology"/>
<name>A7THL0_VANPO</name>
<feature type="domain" description="Major facilitator superfamily (MFS) profile" evidence="9">
    <location>
        <begin position="54"/>
        <end position="540"/>
    </location>
</feature>
<dbReference type="HOGENOM" id="CLU_001265_30_5_1"/>
<dbReference type="InterPro" id="IPR020846">
    <property type="entry name" value="MFS_dom"/>
</dbReference>
<dbReference type="Gene3D" id="1.20.1250.20">
    <property type="entry name" value="MFS general substrate transporter like domains"/>
    <property type="match status" value="2"/>
</dbReference>
<dbReference type="Pfam" id="PF00083">
    <property type="entry name" value="Sugar_tr"/>
    <property type="match status" value="2"/>
</dbReference>
<feature type="region of interest" description="Disordered" evidence="7">
    <location>
        <begin position="296"/>
        <end position="323"/>
    </location>
</feature>
<dbReference type="PRINTS" id="PR00171">
    <property type="entry name" value="SUGRTRNSPORT"/>
</dbReference>
<dbReference type="InterPro" id="IPR036259">
    <property type="entry name" value="MFS_trans_sf"/>
</dbReference>
<dbReference type="OrthoDB" id="5290825at2759"/>
<dbReference type="GO" id="GO:0005366">
    <property type="term" value="F:myo-inositol:proton symporter activity"/>
    <property type="evidence" value="ECO:0007669"/>
    <property type="project" value="TreeGrafter"/>
</dbReference>
<feature type="transmembrane region" description="Helical" evidence="8">
    <location>
        <begin position="96"/>
        <end position="116"/>
    </location>
</feature>
<protein>
    <recommendedName>
        <fullName evidence="9">Major facilitator superfamily (MFS) profile domain-containing protein</fullName>
    </recommendedName>
</protein>
<dbReference type="eggNOG" id="KOG0254">
    <property type="taxonomic scope" value="Eukaryota"/>
</dbReference>
<feature type="transmembrane region" description="Helical" evidence="8">
    <location>
        <begin position="360"/>
        <end position="384"/>
    </location>
</feature>
<reference evidence="10 11" key="1">
    <citation type="journal article" date="2007" name="Proc. Natl. Acad. Sci. U.S.A.">
        <title>Independent sorting-out of thousands of duplicated gene pairs in two yeast species descended from a whole-genome duplication.</title>
        <authorList>
            <person name="Scannell D.R."/>
            <person name="Frank A.C."/>
            <person name="Conant G.C."/>
            <person name="Byrne K.P."/>
            <person name="Woolfit M."/>
            <person name="Wolfe K.H."/>
        </authorList>
    </citation>
    <scope>NUCLEOTIDE SEQUENCE [LARGE SCALE GENOMIC DNA]</scope>
    <source>
        <strain evidence="11">ATCC 22028 / DSM 70294 / BCRC 21397 / CBS 2163 / NBRC 10782 / NRRL Y-8283 / UCD 57-17</strain>
    </source>
</reference>
<dbReference type="KEGG" id="vpo:Kpol_543p5"/>
<keyword evidence="3" id="KW-0813">Transport</keyword>